<evidence type="ECO:0000256" key="1">
    <source>
        <dbReference type="ARBA" id="ARBA00004651"/>
    </source>
</evidence>
<dbReference type="NCBIfam" id="TIGR00427">
    <property type="entry name" value="NAAT family transporter"/>
    <property type="match status" value="1"/>
</dbReference>
<keyword evidence="4 7" id="KW-0812">Transmembrane</keyword>
<evidence type="ECO:0000256" key="3">
    <source>
        <dbReference type="ARBA" id="ARBA00022475"/>
    </source>
</evidence>
<evidence type="ECO:0000256" key="6">
    <source>
        <dbReference type="ARBA" id="ARBA00023136"/>
    </source>
</evidence>
<feature type="transmembrane region" description="Helical" evidence="7">
    <location>
        <begin position="6"/>
        <end position="28"/>
    </location>
</feature>
<keyword evidence="6 7" id="KW-0472">Membrane</keyword>
<sequence length="205" mass="21173">MLDYAFNAFVTLLVVVDPPGLAPVFAALTGGYPGKRKQETALRGVLLGAAILLGFAFAGDALLGALGISLAAFRIAGGVLLFILALDMVFSSPRGLHARTVREQEEDHYEHDVSVFPLAIPLIAGPGAIATVLLYTGGRTLPELAVFVGVLATVLVLTLASLLLASRIMGLLGETGANVLSRVLGVVIAALAAQFVLDGVRSSLL</sequence>
<evidence type="ECO:0000256" key="5">
    <source>
        <dbReference type="ARBA" id="ARBA00022989"/>
    </source>
</evidence>
<keyword evidence="9" id="KW-1185">Reference proteome</keyword>
<proteinExistence type="inferred from homology"/>
<dbReference type="RefSeq" id="WP_143526533.1">
    <property type="nucleotide sequence ID" value="NZ_AP019791.1"/>
</dbReference>
<feature type="transmembrane region" description="Helical" evidence="7">
    <location>
        <begin position="71"/>
        <end position="92"/>
    </location>
</feature>
<dbReference type="PANTHER" id="PTHR33508">
    <property type="entry name" value="UPF0056 MEMBRANE PROTEIN YHCE"/>
    <property type="match status" value="1"/>
</dbReference>
<dbReference type="Proteomes" id="UP000318065">
    <property type="component" value="Chromosome"/>
</dbReference>
<gene>
    <name evidence="8" type="ORF">RxyAA322_02340</name>
</gene>
<organism evidence="8 9">
    <name type="scientific">Rubrobacter xylanophilus</name>
    <dbReference type="NCBI Taxonomy" id="49319"/>
    <lineage>
        <taxon>Bacteria</taxon>
        <taxon>Bacillati</taxon>
        <taxon>Actinomycetota</taxon>
        <taxon>Rubrobacteria</taxon>
        <taxon>Rubrobacterales</taxon>
        <taxon>Rubrobacteraceae</taxon>
        <taxon>Rubrobacter</taxon>
    </lineage>
</organism>
<evidence type="ECO:0000313" key="9">
    <source>
        <dbReference type="Proteomes" id="UP000318065"/>
    </source>
</evidence>
<evidence type="ECO:0000313" key="8">
    <source>
        <dbReference type="EMBL" id="BBL78380.1"/>
    </source>
</evidence>
<dbReference type="Pfam" id="PF01914">
    <property type="entry name" value="MarC"/>
    <property type="match status" value="1"/>
</dbReference>
<evidence type="ECO:0000256" key="7">
    <source>
        <dbReference type="RuleBase" id="RU362048"/>
    </source>
</evidence>
<dbReference type="PANTHER" id="PTHR33508:SF1">
    <property type="entry name" value="UPF0056 MEMBRANE PROTEIN YHCE"/>
    <property type="match status" value="1"/>
</dbReference>
<dbReference type="InterPro" id="IPR002771">
    <property type="entry name" value="Multi_antbiot-R_MarC"/>
</dbReference>
<comment type="subcellular location">
    <subcellularLocation>
        <location evidence="1 7">Cell membrane</location>
        <topology evidence="1 7">Multi-pass membrane protein</topology>
    </subcellularLocation>
</comment>
<feature type="transmembrane region" description="Helical" evidence="7">
    <location>
        <begin position="177"/>
        <end position="197"/>
    </location>
</feature>
<comment type="similarity">
    <text evidence="2 7">Belongs to the UPF0056 (MarC) family.</text>
</comment>
<protein>
    <recommendedName>
        <fullName evidence="7">UPF0056 membrane protein</fullName>
    </recommendedName>
</protein>
<dbReference type="GO" id="GO:0005886">
    <property type="term" value="C:plasma membrane"/>
    <property type="evidence" value="ECO:0007669"/>
    <property type="project" value="UniProtKB-SubCell"/>
</dbReference>
<feature type="transmembrane region" description="Helical" evidence="7">
    <location>
        <begin position="40"/>
        <end position="59"/>
    </location>
</feature>
<name>A0A510HEL1_9ACTN</name>
<keyword evidence="5 7" id="KW-1133">Transmembrane helix</keyword>
<dbReference type="EMBL" id="AP019791">
    <property type="protein sequence ID" value="BBL78380.1"/>
    <property type="molecule type" value="Genomic_DNA"/>
</dbReference>
<evidence type="ECO:0000256" key="2">
    <source>
        <dbReference type="ARBA" id="ARBA00009784"/>
    </source>
</evidence>
<dbReference type="AlphaFoldDB" id="A0A510HEL1"/>
<dbReference type="OrthoDB" id="21094at2"/>
<feature type="transmembrane region" description="Helical" evidence="7">
    <location>
        <begin position="113"/>
        <end position="138"/>
    </location>
</feature>
<evidence type="ECO:0000256" key="4">
    <source>
        <dbReference type="ARBA" id="ARBA00022692"/>
    </source>
</evidence>
<reference evidence="8" key="1">
    <citation type="journal article" date="2019" name="Microbiol. Resour. Announc.">
        <title>Complete Genome Sequence of Rubrobacter xylanophilus Strain AA3-22, Isolated from Arima Onsen in Japan.</title>
        <authorList>
            <person name="Tomariguchi N."/>
            <person name="Miyazaki K."/>
        </authorList>
    </citation>
    <scope>NUCLEOTIDE SEQUENCE [LARGE SCALE GENOMIC DNA]</scope>
    <source>
        <strain evidence="8">AA3-22</strain>
    </source>
</reference>
<keyword evidence="3" id="KW-1003">Cell membrane</keyword>
<accession>A0A510HEL1</accession>
<feature type="transmembrane region" description="Helical" evidence="7">
    <location>
        <begin position="144"/>
        <end position="165"/>
    </location>
</feature>